<comment type="caution">
    <text evidence="1">The sequence shown here is derived from an EMBL/GenBank/DDBJ whole genome shotgun (WGS) entry which is preliminary data.</text>
</comment>
<sequence length="99" mass="11106">MLMGFDDFVPFVKYSERPWALVLVVRIEQNAPTMTYMCDLGKMTKPPQIAILGAGIFVRTQYIPRLTEISDLVVLKAIWSRTEESARGAVEIAASVSQK</sequence>
<evidence type="ECO:0000313" key="2">
    <source>
        <dbReference type="Proteomes" id="UP001060215"/>
    </source>
</evidence>
<dbReference type="Proteomes" id="UP001060215">
    <property type="component" value="Chromosome 12"/>
</dbReference>
<accession>A0ACC0G5K3</accession>
<keyword evidence="2" id="KW-1185">Reference proteome</keyword>
<protein>
    <submittedName>
        <fullName evidence="1">Uncharacterized protein</fullName>
    </submittedName>
</protein>
<reference evidence="1 2" key="1">
    <citation type="journal article" date="2022" name="Plant J.">
        <title>Chromosome-level genome of Camellia lanceoleosa provides a valuable resource for understanding genome evolution and self-incompatibility.</title>
        <authorList>
            <person name="Gong W."/>
            <person name="Xiao S."/>
            <person name="Wang L."/>
            <person name="Liao Z."/>
            <person name="Chang Y."/>
            <person name="Mo W."/>
            <person name="Hu G."/>
            <person name="Li W."/>
            <person name="Zhao G."/>
            <person name="Zhu H."/>
            <person name="Hu X."/>
            <person name="Ji K."/>
            <person name="Xiang X."/>
            <person name="Song Q."/>
            <person name="Yuan D."/>
            <person name="Jin S."/>
            <person name="Zhang L."/>
        </authorList>
    </citation>
    <scope>NUCLEOTIDE SEQUENCE [LARGE SCALE GENOMIC DNA]</scope>
    <source>
        <strain evidence="1">SQ_2022a</strain>
    </source>
</reference>
<name>A0ACC0G5K3_9ERIC</name>
<organism evidence="1 2">
    <name type="scientific">Camellia lanceoleosa</name>
    <dbReference type="NCBI Taxonomy" id="1840588"/>
    <lineage>
        <taxon>Eukaryota</taxon>
        <taxon>Viridiplantae</taxon>
        <taxon>Streptophyta</taxon>
        <taxon>Embryophyta</taxon>
        <taxon>Tracheophyta</taxon>
        <taxon>Spermatophyta</taxon>
        <taxon>Magnoliopsida</taxon>
        <taxon>eudicotyledons</taxon>
        <taxon>Gunneridae</taxon>
        <taxon>Pentapetalae</taxon>
        <taxon>asterids</taxon>
        <taxon>Ericales</taxon>
        <taxon>Theaceae</taxon>
        <taxon>Camellia</taxon>
    </lineage>
</organism>
<gene>
    <name evidence="1" type="ORF">LOK49_LG11G00580</name>
</gene>
<evidence type="ECO:0000313" key="1">
    <source>
        <dbReference type="EMBL" id="KAI7995650.1"/>
    </source>
</evidence>
<proteinExistence type="predicted"/>
<dbReference type="EMBL" id="CM045769">
    <property type="protein sequence ID" value="KAI7995650.1"/>
    <property type="molecule type" value="Genomic_DNA"/>
</dbReference>